<sequence length="231" mass="25452">MSIATPLHNQVLWNEQHAGAFGEMTYSQGNEYTVLPDIYQDNHNLVVWQRTLSDELIAHVAHCIAENPRLNLEKGIAANAIVEDVNAALTPLGFNAELTGNIASLVDMFCCLFDLKRAGLRLKVLEQAMCPRFHVDWVPCRLVTTFSGTGTQWIPHDKVDRTKLGTGNKGMPDDKSGLYRDASAIQVLSSGDVALLKGEGWEGNEGMGLVHRSPPNNANEKRLLLTLDFIS</sequence>
<dbReference type="OrthoDB" id="5342505at2"/>
<dbReference type="AlphaFoldDB" id="A0A857JP43"/>
<protein>
    <recommendedName>
        <fullName evidence="3">Succinylglutamate desuccinylase</fullName>
    </recommendedName>
</protein>
<reference evidence="1 2" key="1">
    <citation type="submission" date="2019-12" db="EMBL/GenBank/DDBJ databases">
        <title>Genome sequencing and assembly of endphytes of Porphyra tenera.</title>
        <authorList>
            <person name="Park J.M."/>
            <person name="Shin R."/>
            <person name="Jo S.H."/>
        </authorList>
    </citation>
    <scope>NUCLEOTIDE SEQUENCE [LARGE SCALE GENOMIC DNA]</scope>
    <source>
        <strain evidence="1 2">GPM4</strain>
    </source>
</reference>
<keyword evidence="2" id="KW-1185">Reference proteome</keyword>
<dbReference type="EMBL" id="CP047656">
    <property type="protein sequence ID" value="QHJ12717.1"/>
    <property type="molecule type" value="Genomic_DNA"/>
</dbReference>
<gene>
    <name evidence="1" type="ORF">FX988_02975</name>
</gene>
<evidence type="ECO:0000313" key="2">
    <source>
        <dbReference type="Proteomes" id="UP000464524"/>
    </source>
</evidence>
<evidence type="ECO:0000313" key="1">
    <source>
        <dbReference type="EMBL" id="QHJ12717.1"/>
    </source>
</evidence>
<name>A0A857JP43_9ALTE</name>
<dbReference type="RefSeq" id="WP_160180899.1">
    <property type="nucleotide sequence ID" value="NZ_CP047656.1"/>
</dbReference>
<dbReference type="KEGG" id="pmes:FX988_02975"/>
<accession>A0A857JP43</accession>
<dbReference type="InterPro" id="IPR014955">
    <property type="entry name" value="DUF1826"/>
</dbReference>
<organism evidence="1 2">
    <name type="scientific">Paraglaciecola mesophila</name>
    <dbReference type="NCBI Taxonomy" id="197222"/>
    <lineage>
        <taxon>Bacteria</taxon>
        <taxon>Pseudomonadati</taxon>
        <taxon>Pseudomonadota</taxon>
        <taxon>Gammaproteobacteria</taxon>
        <taxon>Alteromonadales</taxon>
        <taxon>Alteromonadaceae</taxon>
        <taxon>Paraglaciecola</taxon>
    </lineage>
</organism>
<dbReference type="Pfam" id="PF08856">
    <property type="entry name" value="DUF1826"/>
    <property type="match status" value="1"/>
</dbReference>
<dbReference type="Proteomes" id="UP000464524">
    <property type="component" value="Chromosome"/>
</dbReference>
<proteinExistence type="predicted"/>
<evidence type="ECO:0008006" key="3">
    <source>
        <dbReference type="Google" id="ProtNLM"/>
    </source>
</evidence>